<dbReference type="InterPro" id="IPR038740">
    <property type="entry name" value="BioF2-like_GNAT_dom"/>
</dbReference>
<sequence length="441" mass="48486">MDSGAIGSRPFAAVEVFRDVAAVHDIWEELETAAPVSIYQTRAFLIPWIETLGTAQKIAPLFIAAKDRDGRPVLLLCLGIKTAGPLRIGRFLGEKATNFDMPLCRPGVVWTRADIEELLRAAAAKLGGAAPDVFALRDQPFEWSGFCNPLALLPHQPSPHVVLSTRLESDSGKFLASKLSGNARRQLRVKEARLAELLGPVELIANDTPARADAILTAFFAQRIVRFHDHDIDADFSDPAMQTFWTRLGRPAATAAAVEFYALTAGGRIVATIAGATHAGCFSFAVNSIDTDPEIARTSPGVLLINKLIASQCQKGVAQFDCGPGEERYKLQYCDRRIELFDVFLPVRLRGHLFAALRTEGSRLKRALKRNPRLFETMRRLKRKFWASVGGGQNAEVLKHRTRDQPFSVVDRRGRADMQPDAVEPQAVQASGLGGLEEIRQ</sequence>
<keyword evidence="3" id="KW-0808">Transferase</keyword>
<dbReference type="EMBL" id="QUMO01000003">
    <property type="protein sequence ID" value="REF86449.1"/>
    <property type="molecule type" value="Genomic_DNA"/>
</dbReference>
<name>A0A3D9Z5K4_9HYPH</name>
<reference evidence="3 4" key="1">
    <citation type="submission" date="2018-08" db="EMBL/GenBank/DDBJ databases">
        <title>Genomic Encyclopedia of Type Strains, Phase IV (KMG-IV): sequencing the most valuable type-strain genomes for metagenomic binning, comparative biology and taxonomic classification.</title>
        <authorList>
            <person name="Goeker M."/>
        </authorList>
    </citation>
    <scope>NUCLEOTIDE SEQUENCE [LARGE SCALE GENOMIC DNA]</scope>
    <source>
        <strain evidence="3 4">BW863</strain>
    </source>
</reference>
<dbReference type="SUPFAM" id="SSF55729">
    <property type="entry name" value="Acyl-CoA N-acyltransferases (Nat)"/>
    <property type="match status" value="1"/>
</dbReference>
<evidence type="ECO:0000256" key="1">
    <source>
        <dbReference type="SAM" id="MobiDB-lite"/>
    </source>
</evidence>
<dbReference type="GO" id="GO:0016740">
    <property type="term" value="F:transferase activity"/>
    <property type="evidence" value="ECO:0007669"/>
    <property type="project" value="UniProtKB-KW"/>
</dbReference>
<dbReference type="Pfam" id="PF13480">
    <property type="entry name" value="Acetyltransf_6"/>
    <property type="match status" value="1"/>
</dbReference>
<dbReference type="Proteomes" id="UP000256900">
    <property type="component" value="Unassembled WGS sequence"/>
</dbReference>
<evidence type="ECO:0000313" key="4">
    <source>
        <dbReference type="Proteomes" id="UP000256900"/>
    </source>
</evidence>
<dbReference type="InterPro" id="IPR016181">
    <property type="entry name" value="Acyl_CoA_acyltransferase"/>
</dbReference>
<gene>
    <name evidence="3" type="ORF">DES32_2503</name>
</gene>
<protein>
    <submittedName>
        <fullName evidence="3">CelD/BcsL family acetyltransferase involved in cellulose biosynthesis</fullName>
    </submittedName>
</protein>
<dbReference type="OrthoDB" id="8193702at2"/>
<organism evidence="3 4">
    <name type="scientific">Methylovirgula ligni</name>
    <dbReference type="NCBI Taxonomy" id="569860"/>
    <lineage>
        <taxon>Bacteria</taxon>
        <taxon>Pseudomonadati</taxon>
        <taxon>Pseudomonadota</taxon>
        <taxon>Alphaproteobacteria</taxon>
        <taxon>Hyphomicrobiales</taxon>
        <taxon>Beijerinckiaceae</taxon>
        <taxon>Methylovirgula</taxon>
    </lineage>
</organism>
<dbReference type="AlphaFoldDB" id="A0A3D9Z5K4"/>
<feature type="region of interest" description="Disordered" evidence="1">
    <location>
        <begin position="415"/>
        <end position="441"/>
    </location>
</feature>
<feature type="domain" description="BioF2-like acetyltransferase" evidence="2">
    <location>
        <begin position="182"/>
        <end position="330"/>
    </location>
</feature>
<keyword evidence="4" id="KW-1185">Reference proteome</keyword>
<evidence type="ECO:0000313" key="3">
    <source>
        <dbReference type="EMBL" id="REF86449.1"/>
    </source>
</evidence>
<comment type="caution">
    <text evidence="3">The sequence shown here is derived from an EMBL/GenBank/DDBJ whole genome shotgun (WGS) entry which is preliminary data.</text>
</comment>
<evidence type="ECO:0000259" key="2">
    <source>
        <dbReference type="Pfam" id="PF13480"/>
    </source>
</evidence>
<accession>A0A3D9Z5K4</accession>
<proteinExistence type="predicted"/>